<evidence type="ECO:0000256" key="2">
    <source>
        <dbReference type="ARBA" id="ARBA00013164"/>
    </source>
</evidence>
<dbReference type="SUPFAM" id="SSF52374">
    <property type="entry name" value="Nucleotidylyl transferase"/>
    <property type="match status" value="1"/>
</dbReference>
<dbReference type="InterPro" id="IPR002302">
    <property type="entry name" value="Leu-tRNA-ligase"/>
</dbReference>
<dbReference type="EC" id="6.1.1.4" evidence="2"/>
<evidence type="ECO:0000256" key="3">
    <source>
        <dbReference type="ARBA" id="ARBA00022598"/>
    </source>
</evidence>
<evidence type="ECO:0000256" key="4">
    <source>
        <dbReference type="ARBA" id="ARBA00022741"/>
    </source>
</evidence>
<dbReference type="Gene3D" id="3.40.50.620">
    <property type="entry name" value="HUPs"/>
    <property type="match status" value="1"/>
</dbReference>
<keyword evidence="7" id="KW-0030">Aminoacyl-tRNA synthetase</keyword>
<sequence length="144" mass="17693">MNFKKNIYKTYKTKYEALHPTNKNYIPIYISNYINYKYNINVLIINPFNKKNNIFLKKNNILFFKIKKNFFKKKKNRKKFINKYTLYKKNIYNMRDIILSRQKYWGEPIPIYYKNNIPINIKINNLPLILPNIKKIKSLSKINK</sequence>
<keyword evidence="4" id="KW-0547">Nucleotide-binding</keyword>
<dbReference type="GO" id="GO:0006429">
    <property type="term" value="P:leucyl-tRNA aminoacylation"/>
    <property type="evidence" value="ECO:0007669"/>
    <property type="project" value="InterPro"/>
</dbReference>
<keyword evidence="3 10" id="KW-0436">Ligase</keyword>
<keyword evidence="5" id="KW-0067">ATP-binding</keyword>
<evidence type="ECO:0000256" key="5">
    <source>
        <dbReference type="ARBA" id="ARBA00022840"/>
    </source>
</evidence>
<organism evidence="10">
    <name type="scientific">Candidatus Shikimatogenerans sp. Ttur</name>
    <dbReference type="NCBI Taxonomy" id="3158569"/>
    <lineage>
        <taxon>Bacteria</taxon>
        <taxon>Pseudomonadati</taxon>
        <taxon>Bacteroidota</taxon>
        <taxon>Flavobacteriia</taxon>
        <taxon>Flavobacteriales</taxon>
        <taxon>Candidatus Shikimatogenerans</taxon>
    </lineage>
</organism>
<dbReference type="GO" id="GO:0002161">
    <property type="term" value="F:aminoacyl-tRNA deacylase activity"/>
    <property type="evidence" value="ECO:0007669"/>
    <property type="project" value="InterPro"/>
</dbReference>
<evidence type="ECO:0000256" key="7">
    <source>
        <dbReference type="ARBA" id="ARBA00023146"/>
    </source>
</evidence>
<dbReference type="Pfam" id="PF00133">
    <property type="entry name" value="tRNA-synt_1"/>
    <property type="match status" value="1"/>
</dbReference>
<dbReference type="PANTHER" id="PTHR43740">
    <property type="entry name" value="LEUCYL-TRNA SYNTHETASE"/>
    <property type="match status" value="1"/>
</dbReference>
<comment type="similarity">
    <text evidence="1">Belongs to the class-I aminoacyl-tRNA synthetase family.</text>
</comment>
<dbReference type="GO" id="GO:0005524">
    <property type="term" value="F:ATP binding"/>
    <property type="evidence" value="ECO:0007669"/>
    <property type="project" value="UniProtKB-KW"/>
</dbReference>
<dbReference type="InterPro" id="IPR025709">
    <property type="entry name" value="Leu_tRNA-synth_edit"/>
</dbReference>
<dbReference type="InterPro" id="IPR002300">
    <property type="entry name" value="aa-tRNA-synth_Ia"/>
</dbReference>
<accession>A0AAU7ZXU3</accession>
<evidence type="ECO:0000259" key="9">
    <source>
        <dbReference type="Pfam" id="PF13603"/>
    </source>
</evidence>
<name>A0AAU7ZXU3_9FLAO</name>
<protein>
    <recommendedName>
        <fullName evidence="2">leucine--tRNA ligase</fullName>
        <ecNumber evidence="2">6.1.1.4</ecNumber>
    </recommendedName>
</protein>
<evidence type="ECO:0000313" key="10">
    <source>
        <dbReference type="EMBL" id="XCC45383.1"/>
    </source>
</evidence>
<evidence type="ECO:0000256" key="1">
    <source>
        <dbReference type="ARBA" id="ARBA00005594"/>
    </source>
</evidence>
<evidence type="ECO:0000256" key="6">
    <source>
        <dbReference type="ARBA" id="ARBA00022917"/>
    </source>
</evidence>
<keyword evidence="6" id="KW-0648">Protein biosynthesis</keyword>
<feature type="domain" description="Leucyl-tRNA synthetase editing" evidence="9">
    <location>
        <begin position="8"/>
        <end position="69"/>
    </location>
</feature>
<evidence type="ECO:0000259" key="8">
    <source>
        <dbReference type="Pfam" id="PF00133"/>
    </source>
</evidence>
<dbReference type="GO" id="GO:0004823">
    <property type="term" value="F:leucine-tRNA ligase activity"/>
    <property type="evidence" value="ECO:0007669"/>
    <property type="project" value="UniProtKB-EC"/>
</dbReference>
<dbReference type="EMBL" id="CP158689">
    <property type="protein sequence ID" value="XCC45383.1"/>
    <property type="molecule type" value="Genomic_DNA"/>
</dbReference>
<proteinExistence type="inferred from homology"/>
<feature type="domain" description="Aminoacyl-tRNA synthetase class Ia" evidence="8">
    <location>
        <begin position="70"/>
        <end position="117"/>
    </location>
</feature>
<gene>
    <name evidence="10" type="ORF">ABUS76_00545</name>
</gene>
<dbReference type="PANTHER" id="PTHR43740:SF2">
    <property type="entry name" value="LEUCINE--TRNA LIGASE, MITOCHONDRIAL"/>
    <property type="match status" value="1"/>
</dbReference>
<dbReference type="AlphaFoldDB" id="A0AAU7ZXU3"/>
<dbReference type="Pfam" id="PF13603">
    <property type="entry name" value="tRNA-synt_1_2"/>
    <property type="match status" value="1"/>
</dbReference>
<reference evidence="10" key="1">
    <citation type="submission" date="2024-06" db="EMBL/GenBank/DDBJ databases">
        <title>Diversity, functionality, and evolutionary history of bacterial symbionts in false click beetles (Coleoptera, Throscidae).</title>
        <authorList>
            <person name="Wierz J.C."/>
            <person name="Malm H."/>
            <person name="Kaltenpoth M."/>
            <person name="Engl T."/>
        </authorList>
    </citation>
    <scope>NUCLEOTIDE SEQUENCE</scope>
    <source>
        <strain evidence="10">Ttur</strain>
    </source>
</reference>
<dbReference type="InterPro" id="IPR014729">
    <property type="entry name" value="Rossmann-like_a/b/a_fold"/>
</dbReference>